<evidence type="ECO:0000313" key="2">
    <source>
        <dbReference type="EMBL" id="RIE07123.1"/>
    </source>
</evidence>
<name>A0A398DA89_9BACT</name>
<keyword evidence="4" id="KW-1185">Reference proteome</keyword>
<evidence type="ECO:0000313" key="3">
    <source>
        <dbReference type="EMBL" id="RIE08201.1"/>
    </source>
</evidence>
<feature type="region of interest" description="Disordered" evidence="1">
    <location>
        <begin position="228"/>
        <end position="259"/>
    </location>
</feature>
<dbReference type="Proteomes" id="UP000266489">
    <property type="component" value="Unassembled WGS sequence"/>
</dbReference>
<dbReference type="Proteomes" id="UP000266260">
    <property type="component" value="Unassembled WGS sequence"/>
</dbReference>
<accession>A0A398DA89</accession>
<dbReference type="EMBL" id="QXIU01000208">
    <property type="protein sequence ID" value="RIE08201.1"/>
    <property type="molecule type" value="Genomic_DNA"/>
</dbReference>
<accession>A0A398CX54</accession>
<sequence length="259" mass="28836">MSPAETTQLIHTLQGVLSAAKAIAAGVPRAWYEVWLPPTVTVLGWIVLILINQKNNRDLVQLQKKDLATNRILDALDSYMEYLDDVEFPGNLLWRDGVLSDQQPTVQGRDEQGLKVFVPNPDAVSLAIASLSFSDLRRRRWIDILHREAWTYAKRQGIVVQVAALQKYHEIIMADLKEFEAKQIGPDTQESSSQPATVILGRDGGSLWHIKQQQDAVSKLYTDLSSSDFPGSHRHTKKDSDTAAETVALTNPGKGSRTP</sequence>
<protein>
    <submittedName>
        <fullName evidence="3">Uncharacterized protein</fullName>
    </submittedName>
</protein>
<organism evidence="3 5">
    <name type="scientific">Candidatus Cryosericum odellii</name>
    <dbReference type="NCBI Taxonomy" id="2290917"/>
    <lineage>
        <taxon>Bacteria</taxon>
        <taxon>Pseudomonadati</taxon>
        <taxon>Caldisericota/Cryosericota group</taxon>
        <taxon>Candidatus Cryosericota</taxon>
        <taxon>Candidatus Cryosericia</taxon>
        <taxon>Candidatus Cryosericales</taxon>
        <taxon>Candidatus Cryosericaceae</taxon>
        <taxon>Candidatus Cryosericum</taxon>
    </lineage>
</organism>
<proteinExistence type="predicted"/>
<gene>
    <name evidence="3" type="ORF">SMC5_08360</name>
    <name evidence="2" type="ORF">SMC6_07530</name>
</gene>
<comment type="caution">
    <text evidence="3">The sequence shown here is derived from an EMBL/GenBank/DDBJ whole genome shotgun (WGS) entry which is preliminary data.</text>
</comment>
<evidence type="ECO:0000313" key="5">
    <source>
        <dbReference type="Proteomes" id="UP000266489"/>
    </source>
</evidence>
<evidence type="ECO:0000313" key="4">
    <source>
        <dbReference type="Proteomes" id="UP000266260"/>
    </source>
</evidence>
<evidence type="ECO:0000256" key="1">
    <source>
        <dbReference type="SAM" id="MobiDB-lite"/>
    </source>
</evidence>
<reference evidence="4 5" key="1">
    <citation type="submission" date="2018-09" db="EMBL/GenBank/DDBJ databases">
        <title>Discovery and Ecogenomic Context for Candidatus Cryosericales, a Global Caldiserica Order Active in Thawing Permafrost.</title>
        <authorList>
            <person name="Martinez M.A."/>
            <person name="Woodcroft B.J."/>
            <person name="Ignacio Espinoza J.C."/>
            <person name="Zayed A."/>
            <person name="Singleton C.M."/>
            <person name="Boyd J."/>
            <person name="Li Y.-F."/>
            <person name="Purvine S."/>
            <person name="Maughan H."/>
            <person name="Hodgkins S.B."/>
            <person name="Anderson D."/>
            <person name="Sederholm M."/>
            <person name="Temperton B."/>
            <person name="Saleska S.R."/>
            <person name="Tyson G.W."/>
            <person name="Rich V.I."/>
        </authorList>
    </citation>
    <scope>NUCLEOTIDE SEQUENCE [LARGE SCALE GENOMIC DNA]</scope>
    <source>
        <strain evidence="3 5">SMC5</strain>
        <strain evidence="2 4">SMC6</strain>
    </source>
</reference>
<dbReference type="EMBL" id="QXIT01000130">
    <property type="protein sequence ID" value="RIE07123.1"/>
    <property type="molecule type" value="Genomic_DNA"/>
</dbReference>
<dbReference type="AlphaFoldDB" id="A0A398DA89"/>